<keyword evidence="4 9" id="KW-0678">Repressor</keyword>
<dbReference type="InterPro" id="IPR051139">
    <property type="entry name" value="Mediator_complx_sub13"/>
</dbReference>
<evidence type="ECO:0000256" key="8">
    <source>
        <dbReference type="ARBA" id="ARBA00023242"/>
    </source>
</evidence>
<evidence type="ECO:0000259" key="11">
    <source>
        <dbReference type="Pfam" id="PF06333"/>
    </source>
</evidence>
<dbReference type="OrthoDB" id="103819at2759"/>
<evidence type="ECO:0000256" key="9">
    <source>
        <dbReference type="RuleBase" id="RU364134"/>
    </source>
</evidence>
<keyword evidence="6 9" id="KW-0010">Activator</keyword>
<dbReference type="Pfam" id="PF06333">
    <property type="entry name" value="Med13_C"/>
    <property type="match status" value="2"/>
</dbReference>
<dbReference type="InterPro" id="IPR021643">
    <property type="entry name" value="Mediator_Med13_N"/>
</dbReference>
<feature type="region of interest" description="Disordered" evidence="10">
    <location>
        <begin position="279"/>
        <end position="305"/>
    </location>
</feature>
<name>A0A8S9YRD4_9TREM</name>
<evidence type="ECO:0000256" key="4">
    <source>
        <dbReference type="ARBA" id="ARBA00022491"/>
    </source>
</evidence>
<dbReference type="Pfam" id="PF11597">
    <property type="entry name" value="Med13_N"/>
    <property type="match status" value="1"/>
</dbReference>
<evidence type="ECO:0000256" key="2">
    <source>
        <dbReference type="ARBA" id="ARBA00009354"/>
    </source>
</evidence>
<feature type="domain" description="Mediator complex subunit Med13 N-terminal" evidence="12">
    <location>
        <begin position="13"/>
        <end position="239"/>
    </location>
</feature>
<dbReference type="GO" id="GO:0045944">
    <property type="term" value="P:positive regulation of transcription by RNA polymerase II"/>
    <property type="evidence" value="ECO:0007669"/>
    <property type="project" value="TreeGrafter"/>
</dbReference>
<dbReference type="GO" id="GO:0016592">
    <property type="term" value="C:mediator complex"/>
    <property type="evidence" value="ECO:0007669"/>
    <property type="project" value="InterPro"/>
</dbReference>
<evidence type="ECO:0000256" key="10">
    <source>
        <dbReference type="SAM" id="MobiDB-lite"/>
    </source>
</evidence>
<dbReference type="GO" id="GO:0003713">
    <property type="term" value="F:transcription coactivator activity"/>
    <property type="evidence" value="ECO:0007669"/>
    <property type="project" value="TreeGrafter"/>
</dbReference>
<feature type="region of interest" description="Disordered" evidence="10">
    <location>
        <begin position="771"/>
        <end position="813"/>
    </location>
</feature>
<evidence type="ECO:0000256" key="7">
    <source>
        <dbReference type="ARBA" id="ARBA00023163"/>
    </source>
</evidence>
<reference evidence="14" key="1">
    <citation type="submission" date="2019-07" db="EMBL/GenBank/DDBJ databases">
        <title>Annotation for the trematode Paragonimus miyazaki's.</title>
        <authorList>
            <person name="Choi Y.-J."/>
        </authorList>
    </citation>
    <scope>NUCLEOTIDE SEQUENCE</scope>
    <source>
        <strain evidence="14">Japan</strain>
    </source>
</reference>
<feature type="domain" description="Mediator complex subunit Med13 C-terminal" evidence="11">
    <location>
        <begin position="2157"/>
        <end position="2290"/>
    </location>
</feature>
<keyword evidence="8 9" id="KW-0539">Nucleus</keyword>
<dbReference type="InterPro" id="IPR009401">
    <property type="entry name" value="Med13_C"/>
</dbReference>
<comment type="subunit">
    <text evidence="9">Component of the Mediator complex.</text>
</comment>
<evidence type="ECO:0000256" key="6">
    <source>
        <dbReference type="ARBA" id="ARBA00023159"/>
    </source>
</evidence>
<feature type="compositionally biased region" description="Low complexity" evidence="10">
    <location>
        <begin position="771"/>
        <end position="795"/>
    </location>
</feature>
<evidence type="ECO:0000259" key="12">
    <source>
        <dbReference type="Pfam" id="PF11597"/>
    </source>
</evidence>
<evidence type="ECO:0000313" key="15">
    <source>
        <dbReference type="Proteomes" id="UP000822476"/>
    </source>
</evidence>
<feature type="domain" description="Mediator complex subunit Med13 C-terminal" evidence="11">
    <location>
        <begin position="1721"/>
        <end position="1916"/>
    </location>
</feature>
<dbReference type="PANTHER" id="PTHR48249">
    <property type="entry name" value="MEDIATOR OF RNA POLYMERASE II TRANSCRIPTION SUBUNIT 13"/>
    <property type="match status" value="1"/>
</dbReference>
<dbReference type="PANTHER" id="PTHR48249:SF3">
    <property type="entry name" value="MEDIATOR OF RNA POLYMERASE II TRANSCRIPTION SUBUNIT 13"/>
    <property type="match status" value="1"/>
</dbReference>
<sequence>MSNTGQLGGCSDSSLEHCYTNIFALTDFSGIQYRKYVLRSEKEYKSALEDPLIKSYALCQKNSVLSAWVRCKRDSLEKQDPCVSAKFQKELWVFWYGNGDFPNADSCILPELCEEDRGNWRQGLSYETRTVLFRALHNVVEKCLLNKGFVRLGKWFIQPYKHNYNHDYIQYSIGFSFFLHGESTVCASLDLRQHPLVRRIGLKHLQLCSVNQRTIPVVLAPYGISAELVGVGSSQKNEDFSSDYECWCNFYPMRSANEQEYDDSPTVGLPQFAKTAPSLQATRNPGQLKHNSSDKKTTNENLFKGPDSTPTFVEVIAGGFRMRYPTCYVLLCDSDWDDQSSDFIHPDTSKLKSAPPVTNRKLSSTQFNFDIKPDSSTLVGLREPKTSTLWRLPRRKIHASVSFASTDLKSSLRSAKYTLQSNLAFDVRRIYLAERALRLSCHDIFLPSIVRRKWSHTKRQPSCAAEFTVAVTSVQPTASPPPLCSIGIVSRIDSTKPDTFLQSLCTTSVNGLPNGLVSIEHPVPPNLHTGNMTLLKGSSTEMSIYRRSLKNFWLTEQANQVHQVSLGNLKRQALRLDPADEAELRLLSTTGVVPSVVSRPCSPSFLEFGVTDDPPHGDENHLRVKRARLTHKVNPNDSFEWSIEDTVIQPSFEQLQNAYASFDPTAISPDTSFTATELELYDDDPHDDTVANDLSLYTPSFPSVVNSTTNTILGRTLGLLPHKGVSLASSTGSGHLGAAELALMLPTPPSHDAPQPSPVDGMTMTTAAMSTNASRSNHSSVAMAAPDSPAPASFPNQPALLDTGGAPPDQSGCPPYYLHQQPWSPQHAQLLNLAKQPCIQSFNFSALDLNQDWLFTRPCAAYLGVASCYQVSRNDLSSYQKGLPRLNLAFDHRTLSTKLPLVPTSLDAVYLPTIHSQLALSPTQQTAAVQQSKSVPDSPSPPAVPAQTCEAIAMEHKSLSPHSFSGATTTMRDALPLSRPTSLSDPTLASEELLERLPSLIEANGILMNIILSDSMLNLFKDHNFDSCNICECTSSVLGSEVDLYLSNFAPPLHIQNSKNQRSSLGSVSSGGGGLGTHDLVGGSTFGSANSCKCGFSAVMNQKYVVNGNLFYEDEVEVTNLCLRLDHSSGLQRAYSVIPTYKRQPGWWSGPPAPTHEHLVLLQEMMNSVYEEFSVRQLTDYLRRTNLPSPFTAMKENMLEYDDACTLVTAALLEASKSRDIKSTAQVTLDSEVAVHPSYLFKAQSRIPENHNDQIRLLATMRPWLQEAISSTRLLESNYTVDGPLTWKAFHQLAGRGSDETCKSQPIPQLRVSSSDKEHLLISPFAVRDWDRLCLSPLSLPKQLAYAVVLPNEFSDVFKENDISLNSVISGGDLKHLVDDRTHLTDPGQIVPDSERSLIIRTSARFFKELSLTYENCRLGQHLPYREPELNHPETAFILVHSAEDKSSSEPEEITFSADLQKTLVRELDGHCASPEVFLNRLQSYVSGAFYHALSAFKERGVSVSSRTARGTSHVECSDLFPNFPSQRTNTVVKMDYDKENNTEIKVRSNHPRNGKILGHSSTNPRNGQGPLTSSLDTSSWGTISDTYLLIYLLNPFSQVCDVSPNLSRIVMQAFVGCAHKIITSLPDSWQPRVRVQLLSLEHIMSDYLPRLRSFALSIYSSVNRYIEPSLVNANRTLTGIGPAAEKEAIANEKESFHKRSVNAPPYSLVGSQDFFGQWDTPSDPFYRSSVLFVAYCLSQDQQWLVASFTDEQGSLLDQTLINIRVPSCFFSALESRKSQQPNNENCGRFISPRRIGLMRLWDYVINLISRTSNPWRLVIGRVGRLGHGELKGWNGLLGRKSLQDVNRFFRERCSACNTSAAVPSQLSSTGTKTTLNLVNCSSGANSCTHELPSLISACLVSLEPQSTFRVYPGVTLSPDDAWACGGGGGGSGGGGGIGGTGVGSVGGGGGANTSGIGGAYGVSSASPYTMRTMMMLGSANFASDVPSTTHILVFPTSTFASGLPEHDAAVLDDVIGIGLLDWLRSGDLDASGNAMFEEFSNPSGLEFGIAGLGGAVGPGGVSDHCGAPSTSVTCVNLGDPGDNILNQSDYGSTLRDHRGHERASDVLGLHDLETGGMDLDVNMLNGLAASHRLVDHLSDENAAVGSGLFCTMPYGMTDPPDEVANLMQQPLAMGYYISTAPAGPLPAWFWAACPHSSLQFPICLKSALHLQTSLVGLDDAAAVGPTAPTPTTPGPCGSSGAEKPNHLLDSTSTCDVLRYVLEAYNALSWLTVNPITNDRRSCLPIHMLILCQLYQALESFV</sequence>
<protein>
    <recommendedName>
        <fullName evidence="3 9">Mediator of RNA polymerase II transcription subunit 13</fullName>
    </recommendedName>
</protein>
<feature type="domain" description="MID" evidence="13">
    <location>
        <begin position="1391"/>
        <end position="1663"/>
    </location>
</feature>
<comment type="similarity">
    <text evidence="2 9">Belongs to the Mediator complex subunit 13 family.</text>
</comment>
<feature type="compositionally biased region" description="Polar residues" evidence="10">
    <location>
        <begin position="1560"/>
        <end position="1576"/>
    </location>
</feature>
<keyword evidence="7 9" id="KW-0804">Transcription</keyword>
<evidence type="ECO:0000256" key="5">
    <source>
        <dbReference type="ARBA" id="ARBA00023015"/>
    </source>
</evidence>
<evidence type="ECO:0000256" key="3">
    <source>
        <dbReference type="ARBA" id="ARBA00019618"/>
    </source>
</evidence>
<dbReference type="Pfam" id="PF18296">
    <property type="entry name" value="MID_MedPIWI"/>
    <property type="match status" value="1"/>
</dbReference>
<dbReference type="Proteomes" id="UP000822476">
    <property type="component" value="Unassembled WGS sequence"/>
</dbReference>
<comment type="caution">
    <text evidence="14">The sequence shown here is derived from an EMBL/GenBank/DDBJ whole genome shotgun (WGS) entry which is preliminary data.</text>
</comment>
<accession>A0A8S9YRD4</accession>
<gene>
    <name evidence="14" type="ORF">EG68_05711</name>
</gene>
<feature type="region of interest" description="Disordered" evidence="10">
    <location>
        <begin position="925"/>
        <end position="945"/>
    </location>
</feature>
<feature type="region of interest" description="Disordered" evidence="10">
    <location>
        <begin position="1546"/>
        <end position="1576"/>
    </location>
</feature>
<evidence type="ECO:0000313" key="14">
    <source>
        <dbReference type="EMBL" id="KAF7257302.1"/>
    </source>
</evidence>
<evidence type="ECO:0000256" key="1">
    <source>
        <dbReference type="ARBA" id="ARBA00004123"/>
    </source>
</evidence>
<comment type="function">
    <text evidence="9">Component of the Mediator complex, a coactivator involved in regulated transcription of nearly all RNA polymerase II-dependent genes. Mediator functions as a bridge to convey information from gene-specific regulatory proteins to the basal RNA polymerase II transcription machinery. Mediator is recruited to promoters by direct interactions with regulatory proteins and serves as a scaffold for the assembly of a functional preinitiation complex with RNA polymerase II and the general transcription factors.</text>
</comment>
<keyword evidence="5 9" id="KW-0805">Transcription regulation</keyword>
<evidence type="ECO:0000259" key="13">
    <source>
        <dbReference type="Pfam" id="PF18296"/>
    </source>
</evidence>
<proteinExistence type="inferred from homology"/>
<comment type="subcellular location">
    <subcellularLocation>
        <location evidence="1 9">Nucleus</location>
    </subcellularLocation>
</comment>
<keyword evidence="15" id="KW-1185">Reference proteome</keyword>
<dbReference type="InterPro" id="IPR041285">
    <property type="entry name" value="MID_MedPIWI"/>
</dbReference>
<organism evidence="14 15">
    <name type="scientific">Paragonimus skrjabini miyazakii</name>
    <dbReference type="NCBI Taxonomy" id="59628"/>
    <lineage>
        <taxon>Eukaryota</taxon>
        <taxon>Metazoa</taxon>
        <taxon>Spiralia</taxon>
        <taxon>Lophotrochozoa</taxon>
        <taxon>Platyhelminthes</taxon>
        <taxon>Trematoda</taxon>
        <taxon>Digenea</taxon>
        <taxon>Plagiorchiida</taxon>
        <taxon>Troglotremata</taxon>
        <taxon>Troglotrematidae</taxon>
        <taxon>Paragonimus</taxon>
    </lineage>
</organism>
<dbReference type="EMBL" id="JTDE01002483">
    <property type="protein sequence ID" value="KAF7257302.1"/>
    <property type="molecule type" value="Genomic_DNA"/>
</dbReference>